<dbReference type="Gene3D" id="3.40.50.300">
    <property type="entry name" value="P-loop containing nucleotide triphosphate hydrolases"/>
    <property type="match status" value="1"/>
</dbReference>
<sequence>MQSFGSSFPPVMGRTHEVCGASAFAFAFALLAQRGGQAVWVREAWDRQQINPTGFADISDPSRVTVCNTRDQIETLAVAEEALRSGVVALVVMQLGKALNLTEGRRLQLAARDGASTGLAIIPEGMGSNAAETRWRCTPVFDPDTGVADSTLQHWELIKNKSGTLRVWYVRWDRTTRRITVVPPPRK</sequence>
<reference evidence="1 2" key="1">
    <citation type="submission" date="2022-10" db="EMBL/GenBank/DDBJ databases">
        <title>Ruegeria sp. nov., isolated from ocean surface sediments.</title>
        <authorList>
            <person name="He W."/>
            <person name="Xue H.-P."/>
            <person name="Zhang D.-F."/>
        </authorList>
    </citation>
    <scope>NUCLEOTIDE SEQUENCE [LARGE SCALE GENOMIC DNA]</scope>
    <source>
        <strain evidence="1 2">XHP0148</strain>
    </source>
</reference>
<evidence type="ECO:0000313" key="2">
    <source>
        <dbReference type="Proteomes" id="UP001320899"/>
    </source>
</evidence>
<name>A0ABT3ARI1_9RHOB</name>
<dbReference type="Proteomes" id="UP001320899">
    <property type="component" value="Unassembled WGS sequence"/>
</dbReference>
<dbReference type="SUPFAM" id="SSF52540">
    <property type="entry name" value="P-loop containing nucleoside triphosphate hydrolases"/>
    <property type="match status" value="1"/>
</dbReference>
<gene>
    <name evidence="1" type="ORF">OE747_23470</name>
</gene>
<accession>A0ABT3ARI1</accession>
<protein>
    <recommendedName>
        <fullName evidence="3">Protein ImuA</fullName>
    </recommendedName>
</protein>
<evidence type="ECO:0000313" key="1">
    <source>
        <dbReference type="EMBL" id="MCV2891289.1"/>
    </source>
</evidence>
<proteinExistence type="predicted"/>
<organism evidence="1 2">
    <name type="scientific">Ruegeria aquimaris</name>
    <dbReference type="NCBI Taxonomy" id="2984333"/>
    <lineage>
        <taxon>Bacteria</taxon>
        <taxon>Pseudomonadati</taxon>
        <taxon>Pseudomonadota</taxon>
        <taxon>Alphaproteobacteria</taxon>
        <taxon>Rhodobacterales</taxon>
        <taxon>Roseobacteraceae</taxon>
        <taxon>Ruegeria</taxon>
    </lineage>
</organism>
<dbReference type="InterPro" id="IPR027417">
    <property type="entry name" value="P-loop_NTPase"/>
</dbReference>
<keyword evidence="2" id="KW-1185">Reference proteome</keyword>
<comment type="caution">
    <text evidence="1">The sequence shown here is derived from an EMBL/GenBank/DDBJ whole genome shotgun (WGS) entry which is preliminary data.</text>
</comment>
<dbReference type="EMBL" id="JAOWLB010000035">
    <property type="protein sequence ID" value="MCV2891289.1"/>
    <property type="molecule type" value="Genomic_DNA"/>
</dbReference>
<evidence type="ECO:0008006" key="3">
    <source>
        <dbReference type="Google" id="ProtNLM"/>
    </source>
</evidence>